<dbReference type="Proteomes" id="UP001164746">
    <property type="component" value="Chromosome 2"/>
</dbReference>
<organism evidence="4 5">
    <name type="scientific">Mya arenaria</name>
    <name type="common">Soft-shell clam</name>
    <dbReference type="NCBI Taxonomy" id="6604"/>
    <lineage>
        <taxon>Eukaryota</taxon>
        <taxon>Metazoa</taxon>
        <taxon>Spiralia</taxon>
        <taxon>Lophotrochozoa</taxon>
        <taxon>Mollusca</taxon>
        <taxon>Bivalvia</taxon>
        <taxon>Autobranchia</taxon>
        <taxon>Heteroconchia</taxon>
        <taxon>Euheterodonta</taxon>
        <taxon>Imparidentia</taxon>
        <taxon>Neoheterodontei</taxon>
        <taxon>Myida</taxon>
        <taxon>Myoidea</taxon>
        <taxon>Myidae</taxon>
        <taxon>Mya</taxon>
    </lineage>
</organism>
<keyword evidence="2" id="KW-0129">CBS domain</keyword>
<keyword evidence="1" id="KW-0677">Repeat</keyword>
<evidence type="ECO:0000256" key="2">
    <source>
        <dbReference type="ARBA" id="ARBA00023122"/>
    </source>
</evidence>
<reference evidence="4" key="1">
    <citation type="submission" date="2022-11" db="EMBL/GenBank/DDBJ databases">
        <title>Centuries of genome instability and evolution in soft-shell clam transmissible cancer (bioRxiv).</title>
        <authorList>
            <person name="Hart S.F.M."/>
            <person name="Yonemitsu M.A."/>
            <person name="Giersch R.M."/>
            <person name="Beal B.F."/>
            <person name="Arriagada G."/>
            <person name="Davis B.W."/>
            <person name="Ostrander E.A."/>
            <person name="Goff S.P."/>
            <person name="Metzger M.J."/>
        </authorList>
    </citation>
    <scope>NUCLEOTIDE SEQUENCE</scope>
    <source>
        <strain evidence="4">MELC-2E11</strain>
        <tissue evidence="4">Siphon/mantle</tissue>
    </source>
</reference>
<feature type="compositionally biased region" description="Polar residues" evidence="3">
    <location>
        <begin position="175"/>
        <end position="187"/>
    </location>
</feature>
<dbReference type="PANTHER" id="PTHR11689:SF136">
    <property type="entry name" value="H(+)_CL(-) EXCHANGE TRANSPORTER 7"/>
    <property type="match status" value="1"/>
</dbReference>
<gene>
    <name evidence="4" type="ORF">MAR_029012</name>
</gene>
<dbReference type="InterPro" id="IPR046342">
    <property type="entry name" value="CBS_dom_sf"/>
</dbReference>
<name>A0ABY7DF88_MYAAR</name>
<evidence type="ECO:0000256" key="3">
    <source>
        <dbReference type="SAM" id="MobiDB-lite"/>
    </source>
</evidence>
<feature type="non-terminal residue" evidence="4">
    <location>
        <position position="1"/>
    </location>
</feature>
<dbReference type="EMBL" id="CP111013">
    <property type="protein sequence ID" value="WAQ96322.1"/>
    <property type="molecule type" value="Genomic_DNA"/>
</dbReference>
<proteinExistence type="predicted"/>
<sequence length="568" mass="64197">MSHLTIVFRTLEQVWQIVDILKKEAHNGFPVVEDYDPNSDAEYTSEVHEFSKKIQTLKEKMDQLKSSDFRDAYPRFPPIQCAFLPRIFRLFRALGLRHVVVINDKNMVLGMVTRKCLARYNVMVNLLRGKIDIHEIYTAHPRKMYPDWRVTVSRCPGLIQERTSCDTAPPDSDGTELNGNVKKQSGQDGLVMSPPGSVEGAGKCGRLREVVLLKKALSEATIHRLLTQILKRGLTFRTDVLELNLRPHIQPHTLHQHTHNELHDSLVQVKIFQPFEQHSPVFLPNDSGPLLLAESRVVVNLLNLRLQLRDTALHIPVLLVQRAQPELIPEQCDSSKLLNKLFDITYHPREMTSLLGLRPPHVSVAAMVSMDRTSGDARIGHSVHCVFKIPSHTSIVSVNSFMISDLNIDSIDRSSMRIEACRTTEVYIPACSAMTITYILIRDNHSRHVFLFVRKNVRTACERIRSKEVLECLSRSARTLRSREKFELVEGLTLANSELSLGELWPLQPLRERLQGTRRGAAGALSRGHGCSVVHGGWAVQGRSVSGHLQHRLAGCTATSKRMSRALK</sequence>
<feature type="region of interest" description="Disordered" evidence="3">
    <location>
        <begin position="164"/>
        <end position="197"/>
    </location>
</feature>
<dbReference type="PANTHER" id="PTHR11689">
    <property type="entry name" value="CHLORIDE CHANNEL PROTEIN CLC FAMILY MEMBER"/>
    <property type="match status" value="1"/>
</dbReference>
<evidence type="ECO:0000313" key="5">
    <source>
        <dbReference type="Proteomes" id="UP001164746"/>
    </source>
</evidence>
<evidence type="ECO:0000256" key="1">
    <source>
        <dbReference type="ARBA" id="ARBA00022737"/>
    </source>
</evidence>
<accession>A0ABY7DF88</accession>
<dbReference type="InterPro" id="IPR051280">
    <property type="entry name" value="Cl-channel/antiporter"/>
</dbReference>
<evidence type="ECO:0000313" key="4">
    <source>
        <dbReference type="EMBL" id="WAQ96322.1"/>
    </source>
</evidence>
<dbReference type="SUPFAM" id="SSF54631">
    <property type="entry name" value="CBS-domain pair"/>
    <property type="match status" value="1"/>
</dbReference>
<protein>
    <submittedName>
        <fullName evidence="4">CLCN7-like protein</fullName>
    </submittedName>
</protein>
<keyword evidence="5" id="KW-1185">Reference proteome</keyword>